<feature type="repeat" description="WD" evidence="3">
    <location>
        <begin position="342"/>
        <end position="364"/>
    </location>
</feature>
<dbReference type="InterPro" id="IPR015943">
    <property type="entry name" value="WD40/YVTN_repeat-like_dom_sf"/>
</dbReference>
<dbReference type="PROSITE" id="PS00678">
    <property type="entry name" value="WD_REPEATS_1"/>
    <property type="match status" value="3"/>
</dbReference>
<comment type="caution">
    <text evidence="4">The sequence shown here is derived from an EMBL/GenBank/DDBJ whole genome shotgun (WGS) entry which is preliminary data.</text>
</comment>
<feature type="repeat" description="WD" evidence="3">
    <location>
        <begin position="414"/>
        <end position="449"/>
    </location>
</feature>
<dbReference type="CDD" id="cd00200">
    <property type="entry name" value="WD40"/>
    <property type="match status" value="1"/>
</dbReference>
<feature type="repeat" description="WD" evidence="3">
    <location>
        <begin position="372"/>
        <end position="413"/>
    </location>
</feature>
<dbReference type="AlphaFoldDB" id="A0AAD9YDV0"/>
<dbReference type="PROSITE" id="PS50294">
    <property type="entry name" value="WD_REPEATS_REGION"/>
    <property type="match status" value="3"/>
</dbReference>
<dbReference type="InterPro" id="IPR019775">
    <property type="entry name" value="WD40_repeat_CS"/>
</dbReference>
<keyword evidence="1 3" id="KW-0853">WD repeat</keyword>
<proteinExistence type="predicted"/>
<accession>A0AAD9YDV0</accession>
<dbReference type="EMBL" id="VYYT01000174">
    <property type="protein sequence ID" value="KAK2760110.1"/>
    <property type="molecule type" value="Genomic_DNA"/>
</dbReference>
<sequence>MDKLETFPPGLDALFERMLKDTSGSESDDALCREILATAAVLYRPVSLDEMKTLVEPEEDFSPGDFADLVRSCGSFLSIRDGFVRFLHQSAKEYLCDKTFWEDASRFLTSFGSIIQEAPMQAYGGALAFCPTSNSIRKKFWDQRVEFLKDSRGINKKESLLQVLQGHSGTVTAVAFSPDGKVLASCSSYANVIMLWHTFTGELWRALEGHTSPVRTAVFSPDGEMVASGSEDGTIKLWNTTSGELTQTLHSSSEIVGRITALAFSQDHNSIASASDSNKTNSYSITFWNIETGDARVILRGPSNPQYQATFSPDGKWAVLVLRDENAENDIVIRLLDMETPVAFSPAGKVVAAGSGNGHVRLWDTTLETSRIRPYEDRVNSVDVSPNGKLVASTSSDTTVRLWNVATGLCETTLEGHTDRITTAVFSPDGELIASASCDNTIRLWDVRTRICRKHDGSRLPNTYGFWTFPFHENGEDWIKKNGERMLKPPEEYRANCLAMQGNMLVQGHRNGKVTFLDLNSSSEE</sequence>
<protein>
    <submittedName>
        <fullName evidence="4">Vegetative incompatibility protein het-e-1</fullName>
    </submittedName>
</protein>
<evidence type="ECO:0000256" key="3">
    <source>
        <dbReference type="PROSITE-ProRule" id="PRU00221"/>
    </source>
</evidence>
<dbReference type="Proteomes" id="UP001281614">
    <property type="component" value="Unassembled WGS sequence"/>
</dbReference>
<dbReference type="PANTHER" id="PTHR19848:SF8">
    <property type="entry name" value="F-BOX AND WD REPEAT DOMAIN CONTAINING 7"/>
    <property type="match status" value="1"/>
</dbReference>
<evidence type="ECO:0000313" key="5">
    <source>
        <dbReference type="Proteomes" id="UP001281614"/>
    </source>
</evidence>
<dbReference type="Pfam" id="PF00400">
    <property type="entry name" value="WD40"/>
    <property type="match status" value="6"/>
</dbReference>
<reference evidence="4" key="1">
    <citation type="submission" date="2023-02" db="EMBL/GenBank/DDBJ databases">
        <title>Colletotrichum kahawae CIFC_Que2 genome sequencing and assembly.</title>
        <authorList>
            <person name="Baroncelli R."/>
        </authorList>
    </citation>
    <scope>NUCLEOTIDE SEQUENCE</scope>
    <source>
        <strain evidence="4">CIFC_Que2</strain>
    </source>
</reference>
<gene>
    <name evidence="4" type="ORF">CKAH01_16554</name>
</gene>
<dbReference type="PROSITE" id="PS50082">
    <property type="entry name" value="WD_REPEATS_2"/>
    <property type="match status" value="5"/>
</dbReference>
<evidence type="ECO:0000256" key="1">
    <source>
        <dbReference type="ARBA" id="ARBA00022574"/>
    </source>
</evidence>
<evidence type="ECO:0000313" key="4">
    <source>
        <dbReference type="EMBL" id="KAK2760110.1"/>
    </source>
</evidence>
<dbReference type="SUPFAM" id="SSF50998">
    <property type="entry name" value="Quinoprotein alcohol dehydrogenase-like"/>
    <property type="match status" value="1"/>
</dbReference>
<dbReference type="Gene3D" id="2.130.10.10">
    <property type="entry name" value="YVTN repeat-like/Quinoprotein amine dehydrogenase"/>
    <property type="match status" value="2"/>
</dbReference>
<dbReference type="PRINTS" id="PR00320">
    <property type="entry name" value="GPROTEINBRPT"/>
</dbReference>
<dbReference type="InterPro" id="IPR011047">
    <property type="entry name" value="Quinoprotein_ADH-like_sf"/>
</dbReference>
<dbReference type="SMART" id="SM00320">
    <property type="entry name" value="WD40"/>
    <property type="match status" value="6"/>
</dbReference>
<feature type="repeat" description="WD" evidence="3">
    <location>
        <begin position="164"/>
        <end position="192"/>
    </location>
</feature>
<dbReference type="InterPro" id="IPR001680">
    <property type="entry name" value="WD40_rpt"/>
</dbReference>
<evidence type="ECO:0000256" key="2">
    <source>
        <dbReference type="ARBA" id="ARBA00022737"/>
    </source>
</evidence>
<name>A0AAD9YDV0_COLKA</name>
<dbReference type="InterPro" id="IPR020472">
    <property type="entry name" value="WD40_PAC1"/>
</dbReference>
<feature type="repeat" description="WD" evidence="3">
    <location>
        <begin position="207"/>
        <end position="248"/>
    </location>
</feature>
<organism evidence="4 5">
    <name type="scientific">Colletotrichum kahawae</name>
    <name type="common">Coffee berry disease fungus</name>
    <dbReference type="NCBI Taxonomy" id="34407"/>
    <lineage>
        <taxon>Eukaryota</taxon>
        <taxon>Fungi</taxon>
        <taxon>Dikarya</taxon>
        <taxon>Ascomycota</taxon>
        <taxon>Pezizomycotina</taxon>
        <taxon>Sordariomycetes</taxon>
        <taxon>Hypocreomycetidae</taxon>
        <taxon>Glomerellales</taxon>
        <taxon>Glomerellaceae</taxon>
        <taxon>Colletotrichum</taxon>
        <taxon>Colletotrichum gloeosporioides species complex</taxon>
    </lineage>
</organism>
<keyword evidence="5" id="KW-1185">Reference proteome</keyword>
<dbReference type="PANTHER" id="PTHR19848">
    <property type="entry name" value="WD40 REPEAT PROTEIN"/>
    <property type="match status" value="1"/>
</dbReference>
<keyword evidence="2" id="KW-0677">Repeat</keyword>